<accession>A0A4D4J5T2</accession>
<evidence type="ECO:0008006" key="4">
    <source>
        <dbReference type="Google" id="ProtNLM"/>
    </source>
</evidence>
<proteinExistence type="predicted"/>
<feature type="region of interest" description="Disordered" evidence="1">
    <location>
        <begin position="1"/>
        <end position="80"/>
    </location>
</feature>
<feature type="compositionally biased region" description="Basic and acidic residues" evidence="1">
    <location>
        <begin position="1"/>
        <end position="53"/>
    </location>
</feature>
<comment type="caution">
    <text evidence="2">The sequence shown here is derived from an EMBL/GenBank/DDBJ whole genome shotgun (WGS) entry which is preliminary data.</text>
</comment>
<reference evidence="3" key="1">
    <citation type="submission" date="2019-04" db="EMBL/GenBank/DDBJ databases">
        <title>Draft genome sequence of Pseudonocardiaceae bacterium SL3-2-4.</title>
        <authorList>
            <person name="Ningsih F."/>
            <person name="Yokota A."/>
            <person name="Sakai Y."/>
            <person name="Nanatani K."/>
            <person name="Yabe S."/>
            <person name="Oetari A."/>
            <person name="Sjamsuridzal W."/>
        </authorList>
    </citation>
    <scope>NUCLEOTIDE SEQUENCE [LARGE SCALE GENOMIC DNA]</scope>
    <source>
        <strain evidence="3">SL3-2-4</strain>
    </source>
</reference>
<protein>
    <recommendedName>
        <fullName evidence="4">DUF5709 domain-containing protein</fullName>
    </recommendedName>
</protein>
<dbReference type="Proteomes" id="UP000298860">
    <property type="component" value="Unassembled WGS sequence"/>
</dbReference>
<evidence type="ECO:0000256" key="1">
    <source>
        <dbReference type="SAM" id="MobiDB-lite"/>
    </source>
</evidence>
<sequence>MAQRDEEHPDGREFSESERRDPAETLDALERRVLGAHPEDLHDVHDDAEHADAATHGQDLDPEDLAGVDGRATPQAEPPA</sequence>
<dbReference type="RefSeq" id="WP_137813244.1">
    <property type="nucleotide sequence ID" value="NZ_BJFL01000006.1"/>
</dbReference>
<name>A0A4D4J5T2_9PSEU</name>
<organism evidence="2 3">
    <name type="scientific">Gandjariella thermophila</name>
    <dbReference type="NCBI Taxonomy" id="1931992"/>
    <lineage>
        <taxon>Bacteria</taxon>
        <taxon>Bacillati</taxon>
        <taxon>Actinomycetota</taxon>
        <taxon>Actinomycetes</taxon>
        <taxon>Pseudonocardiales</taxon>
        <taxon>Pseudonocardiaceae</taxon>
        <taxon>Gandjariella</taxon>
    </lineage>
</organism>
<keyword evidence="3" id="KW-1185">Reference proteome</keyword>
<dbReference type="EMBL" id="BJFL01000006">
    <property type="protein sequence ID" value="GDY30098.1"/>
    <property type="molecule type" value="Genomic_DNA"/>
</dbReference>
<gene>
    <name evidence="2" type="ORF">GTS_17310</name>
</gene>
<evidence type="ECO:0000313" key="3">
    <source>
        <dbReference type="Proteomes" id="UP000298860"/>
    </source>
</evidence>
<dbReference type="AlphaFoldDB" id="A0A4D4J5T2"/>
<evidence type="ECO:0000313" key="2">
    <source>
        <dbReference type="EMBL" id="GDY30098.1"/>
    </source>
</evidence>